<dbReference type="Pfam" id="PF01764">
    <property type="entry name" value="Lipase_3"/>
    <property type="match status" value="1"/>
</dbReference>
<organism evidence="8 9">
    <name type="scientific">Carex littledalei</name>
    <dbReference type="NCBI Taxonomy" id="544730"/>
    <lineage>
        <taxon>Eukaryota</taxon>
        <taxon>Viridiplantae</taxon>
        <taxon>Streptophyta</taxon>
        <taxon>Embryophyta</taxon>
        <taxon>Tracheophyta</taxon>
        <taxon>Spermatophyta</taxon>
        <taxon>Magnoliopsida</taxon>
        <taxon>Liliopsida</taxon>
        <taxon>Poales</taxon>
        <taxon>Cyperaceae</taxon>
        <taxon>Cyperoideae</taxon>
        <taxon>Cariceae</taxon>
        <taxon>Carex</taxon>
        <taxon>Carex subgen. Euthyceras</taxon>
    </lineage>
</organism>
<dbReference type="GO" id="GO:0006952">
    <property type="term" value="P:defense response"/>
    <property type="evidence" value="ECO:0007669"/>
    <property type="project" value="UniProtKB-KW"/>
</dbReference>
<accession>A0A833VUQ5</accession>
<dbReference type="Proteomes" id="UP000623129">
    <property type="component" value="Unassembled WGS sequence"/>
</dbReference>
<evidence type="ECO:0000313" key="9">
    <source>
        <dbReference type="Proteomes" id="UP000623129"/>
    </source>
</evidence>
<dbReference type="PANTHER" id="PTHR47413">
    <property type="entry name" value="LIPASE-LIKE PAD4"/>
    <property type="match status" value="1"/>
</dbReference>
<keyword evidence="4" id="KW-0611">Plant defense</keyword>
<reference evidence="8" key="1">
    <citation type="submission" date="2020-01" db="EMBL/GenBank/DDBJ databases">
        <title>Genome sequence of Kobresia littledalei, the first chromosome-level genome in the family Cyperaceae.</title>
        <authorList>
            <person name="Qu G."/>
        </authorList>
    </citation>
    <scope>NUCLEOTIDE SEQUENCE</scope>
    <source>
        <strain evidence="8">C.B.Clarke</strain>
        <tissue evidence="8">Leaf</tissue>
    </source>
</reference>
<keyword evidence="5" id="KW-0539">Nucleus</keyword>
<dbReference type="GO" id="GO:0005634">
    <property type="term" value="C:nucleus"/>
    <property type="evidence" value="ECO:0007669"/>
    <property type="project" value="UniProtKB-SubCell"/>
</dbReference>
<dbReference type="EMBL" id="SWLB01000009">
    <property type="protein sequence ID" value="KAF3334169.1"/>
    <property type="molecule type" value="Genomic_DNA"/>
</dbReference>
<evidence type="ECO:0000256" key="1">
    <source>
        <dbReference type="ARBA" id="ARBA00004123"/>
    </source>
</evidence>
<dbReference type="AlphaFoldDB" id="A0A833VUQ5"/>
<proteinExistence type="predicted"/>
<dbReference type="InterPro" id="IPR029058">
    <property type="entry name" value="AB_hydrolase_fold"/>
</dbReference>
<dbReference type="OrthoDB" id="426718at2759"/>
<protein>
    <submittedName>
        <fullName evidence="8">Lipase-like PAD4</fullName>
    </submittedName>
</protein>
<dbReference type="InterPro" id="IPR002921">
    <property type="entry name" value="Fungal_lipase-type"/>
</dbReference>
<dbReference type="Gene3D" id="3.40.50.1820">
    <property type="entry name" value="alpha/beta hydrolase"/>
    <property type="match status" value="1"/>
</dbReference>
<dbReference type="SUPFAM" id="SSF53474">
    <property type="entry name" value="alpha/beta-Hydrolases"/>
    <property type="match status" value="1"/>
</dbReference>
<keyword evidence="3" id="KW-0963">Cytoplasm</keyword>
<evidence type="ECO:0000313" key="8">
    <source>
        <dbReference type="EMBL" id="KAF3334169.1"/>
    </source>
</evidence>
<dbReference type="PANTHER" id="PTHR47413:SF2">
    <property type="entry name" value="LIPASE-LIKE PAD4"/>
    <property type="match status" value="1"/>
</dbReference>
<dbReference type="CDD" id="cd00519">
    <property type="entry name" value="Lipase_3"/>
    <property type="match status" value="1"/>
</dbReference>
<evidence type="ECO:0000259" key="6">
    <source>
        <dbReference type="Pfam" id="PF01764"/>
    </source>
</evidence>
<evidence type="ECO:0000256" key="5">
    <source>
        <dbReference type="ARBA" id="ARBA00023242"/>
    </source>
</evidence>
<feature type="domain" description="EDS1 EP" evidence="7">
    <location>
        <begin position="385"/>
        <end position="589"/>
    </location>
</feature>
<feature type="domain" description="Fungal lipase-type" evidence="6">
    <location>
        <begin position="104"/>
        <end position="217"/>
    </location>
</feature>
<gene>
    <name evidence="8" type="ORF">FCM35_KLT20773</name>
</gene>
<evidence type="ECO:0000259" key="7">
    <source>
        <dbReference type="Pfam" id="PF18117"/>
    </source>
</evidence>
<evidence type="ECO:0000256" key="4">
    <source>
        <dbReference type="ARBA" id="ARBA00022821"/>
    </source>
</evidence>
<comment type="caution">
    <text evidence="8">The sequence shown here is derived from an EMBL/GenBank/DDBJ whole genome shotgun (WGS) entry which is preliminary data.</text>
</comment>
<dbReference type="Pfam" id="PF18117">
    <property type="entry name" value="EDS1_EP"/>
    <property type="match status" value="1"/>
</dbReference>
<comment type="subcellular location">
    <subcellularLocation>
        <location evidence="2">Cytoplasm</location>
    </subcellularLocation>
    <subcellularLocation>
        <location evidence="1">Nucleus</location>
    </subcellularLocation>
</comment>
<dbReference type="GO" id="GO:0005737">
    <property type="term" value="C:cytoplasm"/>
    <property type="evidence" value="ECO:0007669"/>
    <property type="project" value="UniProtKB-SubCell"/>
</dbReference>
<sequence length="599" mass="66951">MEARIEPAASNSMFETSHVLGSLLASSSILPQAWHHCSGADAGAAIYVRGLCGNTVYVAFSGKYVASSVAGIRAGPMKAFDIIELGGSGLFRPLVGGEGEEEEKVKVQALALHLFLTLLNNPNYQILLQEIKDKPVIFTGHSLGGSLASLAALHFLCNSSTGNFSSCNSTSTPPLLCVTFGSPLLGNEAFSRAILRERLGGHFCHVVSQHDIVPRNLFCPIGSIFSIMGAHVHSCNGLPDEEKANLHKFVRASAMAKERESPYWPFGNYVFCSKEGAVCIDNPTAVVQMLYVTFVAGIEVVDLSYRDIVENIPQHLLLKKRVCDEEQNFDGGISLVLEASGIGTMGIGAEAATECLKASKRAGRSPNLICAELATKLGKITPHRAEIEWYKMLCDDDMGYYDSFKLRISPKKYSKVNLNRMKLGQFWDEVIKMLQNNSLPYDFPKRAKWVNAAQFYKLLVEPLDIAEYYRTEQHKTKGHYLIHGRERRYEVFDKWWKGKKDLVDNGFIKRSKFAGLTQDSCFWARVEQAKELAERFKTEKDAEVLQNLWKDLIEFENYAKDLVERKEVSIDVLAPRSSYSSWVEEWKSIKLAHGFIFGR</sequence>
<keyword evidence="9" id="KW-1185">Reference proteome</keyword>
<dbReference type="GO" id="GO:0006629">
    <property type="term" value="P:lipid metabolic process"/>
    <property type="evidence" value="ECO:0007669"/>
    <property type="project" value="InterPro"/>
</dbReference>
<name>A0A833VUQ5_9POAL</name>
<evidence type="ECO:0000256" key="3">
    <source>
        <dbReference type="ARBA" id="ARBA00022490"/>
    </source>
</evidence>
<evidence type="ECO:0000256" key="2">
    <source>
        <dbReference type="ARBA" id="ARBA00004496"/>
    </source>
</evidence>
<dbReference type="InterPro" id="IPR041266">
    <property type="entry name" value="EDS1_EP"/>
</dbReference>